<protein>
    <submittedName>
        <fullName evidence="2">Uncharacterized protein</fullName>
    </submittedName>
</protein>
<dbReference type="EMBL" id="JAOYFB010000037">
    <property type="protein sequence ID" value="KAK4023507.1"/>
    <property type="molecule type" value="Genomic_DNA"/>
</dbReference>
<evidence type="ECO:0000313" key="2">
    <source>
        <dbReference type="EMBL" id="KAK4023507.1"/>
    </source>
</evidence>
<accession>A0ABR0AEG5</accession>
<reference evidence="2 3" key="1">
    <citation type="journal article" date="2023" name="Nucleic Acids Res.">
        <title>The hologenome of Daphnia magna reveals possible DNA methylation and microbiome-mediated evolution of the host genome.</title>
        <authorList>
            <person name="Chaturvedi A."/>
            <person name="Li X."/>
            <person name="Dhandapani V."/>
            <person name="Marshall H."/>
            <person name="Kissane S."/>
            <person name="Cuenca-Cambronero M."/>
            <person name="Asole G."/>
            <person name="Calvet F."/>
            <person name="Ruiz-Romero M."/>
            <person name="Marangio P."/>
            <person name="Guigo R."/>
            <person name="Rago D."/>
            <person name="Mirbahai L."/>
            <person name="Eastwood N."/>
            <person name="Colbourne J.K."/>
            <person name="Zhou J."/>
            <person name="Mallon E."/>
            <person name="Orsini L."/>
        </authorList>
    </citation>
    <scope>NUCLEOTIDE SEQUENCE [LARGE SCALE GENOMIC DNA]</scope>
    <source>
        <strain evidence="2">LRV0_1</strain>
    </source>
</reference>
<feature type="compositionally biased region" description="Basic and acidic residues" evidence="1">
    <location>
        <begin position="16"/>
        <end position="31"/>
    </location>
</feature>
<organism evidence="2 3">
    <name type="scientific">Daphnia magna</name>
    <dbReference type="NCBI Taxonomy" id="35525"/>
    <lineage>
        <taxon>Eukaryota</taxon>
        <taxon>Metazoa</taxon>
        <taxon>Ecdysozoa</taxon>
        <taxon>Arthropoda</taxon>
        <taxon>Crustacea</taxon>
        <taxon>Branchiopoda</taxon>
        <taxon>Diplostraca</taxon>
        <taxon>Cladocera</taxon>
        <taxon>Anomopoda</taxon>
        <taxon>Daphniidae</taxon>
        <taxon>Daphnia</taxon>
    </lineage>
</organism>
<proteinExistence type="predicted"/>
<keyword evidence="3" id="KW-1185">Reference proteome</keyword>
<sequence>MHLSKEAATKSTLQQDVERLAEKRNAKPCRQDRACDDPIVLLHHRSLPLASSFTVSLAYTIASANHGPKWIQLHRLEQSNQRVL</sequence>
<feature type="region of interest" description="Disordered" evidence="1">
    <location>
        <begin position="1"/>
        <end position="31"/>
    </location>
</feature>
<evidence type="ECO:0000313" key="3">
    <source>
        <dbReference type="Proteomes" id="UP001234178"/>
    </source>
</evidence>
<comment type="caution">
    <text evidence="2">The sequence shown here is derived from an EMBL/GenBank/DDBJ whole genome shotgun (WGS) entry which is preliminary data.</text>
</comment>
<gene>
    <name evidence="2" type="ORF">OUZ56_008913</name>
</gene>
<name>A0ABR0AEG5_9CRUS</name>
<evidence type="ECO:0000256" key="1">
    <source>
        <dbReference type="SAM" id="MobiDB-lite"/>
    </source>
</evidence>
<dbReference type="Proteomes" id="UP001234178">
    <property type="component" value="Unassembled WGS sequence"/>
</dbReference>